<dbReference type="KEGG" id="fpz:LA55_981"/>
<evidence type="ECO:0000313" key="2">
    <source>
        <dbReference type="Proteomes" id="UP000031830"/>
    </source>
</evidence>
<organism evidence="1 2">
    <name type="scientific">Francisella philomiragia</name>
    <dbReference type="NCBI Taxonomy" id="28110"/>
    <lineage>
        <taxon>Bacteria</taxon>
        <taxon>Pseudomonadati</taxon>
        <taxon>Pseudomonadota</taxon>
        <taxon>Gammaproteobacteria</taxon>
        <taxon>Thiotrichales</taxon>
        <taxon>Francisellaceae</taxon>
        <taxon>Francisella</taxon>
    </lineage>
</organism>
<keyword evidence="1" id="KW-0808">Transferase</keyword>
<accession>A0A0B6CRY2</accession>
<keyword evidence="1" id="KW-0489">Methyltransferase</keyword>
<dbReference type="STRING" id="28110.KU46_1494"/>
<dbReference type="CDD" id="cd02440">
    <property type="entry name" value="AdoMet_MTases"/>
    <property type="match status" value="1"/>
</dbReference>
<dbReference type="GO" id="GO:0008168">
    <property type="term" value="F:methyltransferase activity"/>
    <property type="evidence" value="ECO:0007669"/>
    <property type="project" value="UniProtKB-KW"/>
</dbReference>
<reference evidence="1 2" key="1">
    <citation type="journal article" date="2015" name="Genome Announc.">
        <title>Genome sequencing of 18 francisella strains to aid in assay development and testing.</title>
        <authorList>
            <person name="Johnson S.L."/>
            <person name="Daligault H.E."/>
            <person name="Davenport K.W."/>
            <person name="Coyne S.R."/>
            <person name="Frey K.G."/>
            <person name="Koroleva G.I."/>
            <person name="Broomall S.M."/>
            <person name="Bishop-Lilly K.A."/>
            <person name="Bruce D.C."/>
            <person name="Chertkov O."/>
            <person name="Freitas T."/>
            <person name="Jaissle J."/>
            <person name="Ladner J.T."/>
            <person name="Rosenzweig C.N."/>
            <person name="Gibbons H.S."/>
            <person name="Palacios G.F."/>
            <person name="Redden C.L."/>
            <person name="Xu Y."/>
            <person name="Minogue T.D."/>
            <person name="Chain P.S."/>
        </authorList>
    </citation>
    <scope>NUCLEOTIDE SEQUENCE [LARGE SCALE GENOMIC DNA]</scope>
    <source>
        <strain evidence="1 2">GA01-2794</strain>
    </source>
</reference>
<dbReference type="Gene3D" id="3.40.50.150">
    <property type="entry name" value="Vaccinia Virus protein VP39"/>
    <property type="match status" value="1"/>
</dbReference>
<gene>
    <name evidence="1" type="ORF">LA55_981</name>
</gene>
<dbReference type="RefSeq" id="WP_044526145.1">
    <property type="nucleotide sequence ID" value="NZ_CP009440.1"/>
</dbReference>
<proteinExistence type="predicted"/>
<sequence>MNIYDQVKSNFAKATDYSKNSTIQNQVRQLLLEQTLNYSRLVSYNHTNNILNLGVRDLSEPLELNRIFSAKQIDACDIALTKNSKHTNIKTLKLNFDTDLRLLKNSYDLIFSNMSFQWSQDIESLIKNLATKLNNRAILAFSTVLDNNFHQVKDILRINKMHSSSSILEFIRKSNLNCLHHEDLYLDIRFNNFKELTNHLKSTGVNTYTGSNNKPNFSNIKKFLTNTDRINLSYHIGLFICFKE</sequence>
<dbReference type="OrthoDB" id="9760689at2"/>
<protein>
    <submittedName>
        <fullName evidence="1">Methyltransferase domain protein</fullName>
    </submittedName>
</protein>
<dbReference type="AlphaFoldDB" id="A0A0B6CRY2"/>
<dbReference type="EMBL" id="CP009440">
    <property type="protein sequence ID" value="AJI53239.1"/>
    <property type="molecule type" value="Genomic_DNA"/>
</dbReference>
<evidence type="ECO:0000313" key="1">
    <source>
        <dbReference type="EMBL" id="AJI53239.1"/>
    </source>
</evidence>
<dbReference type="Proteomes" id="UP000031830">
    <property type="component" value="Chromosome"/>
</dbReference>
<dbReference type="InterPro" id="IPR029063">
    <property type="entry name" value="SAM-dependent_MTases_sf"/>
</dbReference>
<name>A0A0B6CRY2_9GAMM</name>
<dbReference type="GO" id="GO:0032259">
    <property type="term" value="P:methylation"/>
    <property type="evidence" value="ECO:0007669"/>
    <property type="project" value="UniProtKB-KW"/>
</dbReference>
<dbReference type="SUPFAM" id="SSF53335">
    <property type="entry name" value="S-adenosyl-L-methionine-dependent methyltransferases"/>
    <property type="match status" value="1"/>
</dbReference>